<reference evidence="4 5" key="1">
    <citation type="journal article" date="2019" name="Sci. Rep.">
        <title>Nanopore sequencing improves the draft genome of the human pathogenic amoeba Naegleria fowleri.</title>
        <authorList>
            <person name="Liechti N."/>
            <person name="Schurch N."/>
            <person name="Bruggmann R."/>
            <person name="Wittwer M."/>
        </authorList>
    </citation>
    <scope>NUCLEOTIDE SEQUENCE [LARGE SCALE GENOMIC DNA]</scope>
    <source>
        <strain evidence="4 5">ATCC 30894</strain>
    </source>
</reference>
<feature type="compositionally biased region" description="Low complexity" evidence="2">
    <location>
        <begin position="130"/>
        <end position="140"/>
    </location>
</feature>
<evidence type="ECO:0000256" key="1">
    <source>
        <dbReference type="PROSITE-ProRule" id="PRU00325"/>
    </source>
</evidence>
<dbReference type="InterPro" id="IPR007527">
    <property type="entry name" value="Znf_SWIM"/>
</dbReference>
<dbReference type="GO" id="GO:0000724">
    <property type="term" value="P:double-strand break repair via homologous recombination"/>
    <property type="evidence" value="ECO:0007669"/>
    <property type="project" value="TreeGrafter"/>
</dbReference>
<dbReference type="PANTHER" id="PTHR28498">
    <property type="entry name" value="ZINC FINGER SWIM DOMAIN-CONTAINING PROTEIN 7"/>
    <property type="match status" value="1"/>
</dbReference>
<feature type="compositionally biased region" description="Low complexity" evidence="2">
    <location>
        <begin position="100"/>
        <end position="123"/>
    </location>
</feature>
<dbReference type="GO" id="GO:0008270">
    <property type="term" value="F:zinc ion binding"/>
    <property type="evidence" value="ECO:0007669"/>
    <property type="project" value="UniProtKB-KW"/>
</dbReference>
<proteinExistence type="predicted"/>
<evidence type="ECO:0000256" key="2">
    <source>
        <dbReference type="SAM" id="MobiDB-lite"/>
    </source>
</evidence>
<dbReference type="VEuPathDB" id="AmoebaDB:NfTy_070940"/>
<dbReference type="PANTHER" id="PTHR28498:SF1">
    <property type="entry name" value="ZINC FINGER SWIM DOMAIN-CONTAINING PROTEIN 7"/>
    <property type="match status" value="1"/>
</dbReference>
<feature type="region of interest" description="Disordered" evidence="2">
    <location>
        <begin position="97"/>
        <end position="140"/>
    </location>
</feature>
<dbReference type="OMA" id="RSFFWEC"/>
<dbReference type="Pfam" id="PF04434">
    <property type="entry name" value="SWIM"/>
    <property type="match status" value="1"/>
</dbReference>
<dbReference type="VEuPathDB" id="AmoebaDB:FDP41_003501"/>
<evidence type="ECO:0000313" key="5">
    <source>
        <dbReference type="Proteomes" id="UP000444721"/>
    </source>
</evidence>
<gene>
    <name evidence="4" type="ORF">FDP41_003501</name>
</gene>
<dbReference type="RefSeq" id="XP_044562222.1">
    <property type="nucleotide sequence ID" value="XM_044706813.1"/>
</dbReference>
<dbReference type="GO" id="GO:0097196">
    <property type="term" value="C:Shu complex"/>
    <property type="evidence" value="ECO:0007669"/>
    <property type="project" value="TreeGrafter"/>
</dbReference>
<keyword evidence="1" id="KW-0862">Zinc</keyword>
<dbReference type="PROSITE" id="PS50966">
    <property type="entry name" value="ZF_SWIM"/>
    <property type="match status" value="1"/>
</dbReference>
<dbReference type="EMBL" id="VFQX01000034">
    <property type="protein sequence ID" value="KAF0977509.1"/>
    <property type="molecule type" value="Genomic_DNA"/>
</dbReference>
<dbReference type="AlphaFoldDB" id="A0A6A5BX58"/>
<accession>A0A6A5BX58</accession>
<evidence type="ECO:0000259" key="3">
    <source>
        <dbReference type="PROSITE" id="PS50966"/>
    </source>
</evidence>
<comment type="caution">
    <text evidence="4">The sequence shown here is derived from an EMBL/GenBank/DDBJ whole genome shotgun (WGS) entry which is preliminary data.</text>
</comment>
<keyword evidence="5" id="KW-1185">Reference proteome</keyword>
<organism evidence="4 5">
    <name type="scientific">Naegleria fowleri</name>
    <name type="common">Brain eating amoeba</name>
    <dbReference type="NCBI Taxonomy" id="5763"/>
    <lineage>
        <taxon>Eukaryota</taxon>
        <taxon>Discoba</taxon>
        <taxon>Heterolobosea</taxon>
        <taxon>Tetramitia</taxon>
        <taxon>Eutetramitia</taxon>
        <taxon>Vahlkampfiidae</taxon>
        <taxon>Naegleria</taxon>
    </lineage>
</organism>
<protein>
    <recommendedName>
        <fullName evidence="3">SWIM-type domain-containing protein</fullName>
    </recommendedName>
</protein>
<feature type="domain" description="SWIM-type" evidence="3">
    <location>
        <begin position="137"/>
        <end position="190"/>
    </location>
</feature>
<dbReference type="Proteomes" id="UP000444721">
    <property type="component" value="Unassembled WGS sequence"/>
</dbReference>
<dbReference type="GeneID" id="68110719"/>
<sequence>MITPPPSTHDAIVEQSTTIPLSSSLPNNISIQPTSPPYMLEQLLETIRDSKSLSDEVLKELAHLFPSTTLVHALELLDKEKIIKYMATPSQRELYAVEPTSNRSYSSSSSSSTHSGSRSNSSGLKLNHLTNNNNNNYNSNMNTTTSSSSFKSYKCISHNYCTCQSFAFGVIARKESKYCKHLLAVILADAIGCYKTIQVKDSEMGLLLLDEE</sequence>
<evidence type="ECO:0000313" key="4">
    <source>
        <dbReference type="EMBL" id="KAF0977509.1"/>
    </source>
</evidence>
<name>A0A6A5BX58_NAEFO</name>
<dbReference type="VEuPathDB" id="AmoebaDB:NF0064190"/>
<keyword evidence="1" id="KW-0863">Zinc-finger</keyword>
<keyword evidence="1" id="KW-0479">Metal-binding</keyword>
<dbReference type="OrthoDB" id="337581at2759"/>